<evidence type="ECO:0000313" key="2">
    <source>
        <dbReference type="Proteomes" id="UP000604083"/>
    </source>
</evidence>
<protein>
    <submittedName>
        <fullName evidence="1">Uncharacterized protein</fullName>
    </submittedName>
</protein>
<dbReference type="AlphaFoldDB" id="A0A934RQE8"/>
<keyword evidence="2" id="KW-1185">Reference proteome</keyword>
<dbReference type="Proteomes" id="UP000604083">
    <property type="component" value="Unassembled WGS sequence"/>
</dbReference>
<comment type="caution">
    <text evidence="1">The sequence shown here is derived from an EMBL/GenBank/DDBJ whole genome shotgun (WGS) entry which is preliminary data.</text>
</comment>
<evidence type="ECO:0000313" key="1">
    <source>
        <dbReference type="EMBL" id="MBK1835028.1"/>
    </source>
</evidence>
<proteinExistence type="predicted"/>
<dbReference type="EMBL" id="JAENIO010000038">
    <property type="protein sequence ID" value="MBK1835028.1"/>
    <property type="molecule type" value="Genomic_DNA"/>
</dbReference>
<sequence>MVTHHNADIKVGFESHSDAETAEITIRDFGAAGELRFGNNRLDVVANLCPVDMRRLFDILRFTESQRIEPDEEIIKALSLLEDRFSYHTEDDPSRLCLEIEIIMPISSSGSVRLEPNFPDEDEADIEE</sequence>
<gene>
    <name evidence="1" type="ORF">JIN78_13235</name>
</gene>
<name>A0A934RQE8_9BACT</name>
<reference evidence="1" key="1">
    <citation type="submission" date="2021-01" db="EMBL/GenBank/DDBJ databases">
        <title>Modified the classification status of verrucomicrobia.</title>
        <authorList>
            <person name="Feng X."/>
        </authorList>
    </citation>
    <scope>NUCLEOTIDE SEQUENCE</scope>
    <source>
        <strain evidence="1">KCTC 12986</strain>
    </source>
</reference>
<accession>A0A934RQE8</accession>
<dbReference type="RefSeq" id="WP_200392463.1">
    <property type="nucleotide sequence ID" value="NZ_JAENIO010000038.1"/>
</dbReference>
<organism evidence="1 2">
    <name type="scientific">Roseibacillus ishigakijimensis</name>
    <dbReference type="NCBI Taxonomy" id="454146"/>
    <lineage>
        <taxon>Bacteria</taxon>
        <taxon>Pseudomonadati</taxon>
        <taxon>Verrucomicrobiota</taxon>
        <taxon>Verrucomicrobiia</taxon>
        <taxon>Verrucomicrobiales</taxon>
        <taxon>Verrucomicrobiaceae</taxon>
        <taxon>Roseibacillus</taxon>
    </lineage>
</organism>